<geneLocation type="plasmid" evidence="1">
    <name>SLP2</name>
</geneLocation>
<dbReference type="EMBL" id="DQ410885">
    <property type="protein sequence ID" value="ABD72316.1"/>
    <property type="molecule type" value="Genomic_DNA"/>
</dbReference>
<keyword evidence="1" id="KW-0614">Plasmid</keyword>
<accession>Q203Z8</accession>
<protein>
    <submittedName>
        <fullName evidence="1">PQC542.12c</fullName>
    </submittedName>
</protein>
<evidence type="ECO:0000313" key="1">
    <source>
        <dbReference type="EMBL" id="ABD72316.1"/>
    </source>
</evidence>
<dbReference type="AlphaFoldDB" id="Q203Z8"/>
<name>Q203Z8_STRLI</name>
<organism evidence="1">
    <name type="scientific">Streptomyces lividans</name>
    <dbReference type="NCBI Taxonomy" id="1916"/>
    <lineage>
        <taxon>Bacteria</taxon>
        <taxon>Bacillati</taxon>
        <taxon>Actinomycetota</taxon>
        <taxon>Actinomycetes</taxon>
        <taxon>Kitasatosporales</taxon>
        <taxon>Streptomycetaceae</taxon>
        <taxon>Streptomyces</taxon>
    </lineage>
</organism>
<proteinExistence type="predicted"/>
<sequence length="133" mass="14806">MRRTHYPPAVRLDHRGLCDEPPGMPPWGFLSQVTSLERTTRMHSIPSRPSVQDEIGPRLPGAIYANVDGRFEVLALITNPTDAAQLLRRAAARWALIVRDTLRPDGDPFAVGSVWTTSDYLVRPARTEYVSAA</sequence>
<reference evidence="1" key="1">
    <citation type="journal article" date="2006" name="J. Bacteriol.">
        <title>Characterization of the genetic components of Streptomyces lividans linear plasmid SLP2 for replication in circular and linear modes.</title>
        <authorList>
            <person name="Xu M."/>
            <person name="Zhu Y."/>
            <person name="Zhang R."/>
            <person name="Shen M."/>
            <person name="Jiang W."/>
            <person name="Zhao G."/>
            <person name="Qin Z."/>
        </authorList>
    </citation>
    <scope>NUCLEOTIDE SEQUENCE</scope>
    <source>
        <plasmid evidence="1">SLP2</plasmid>
    </source>
</reference>